<evidence type="ECO:0000313" key="1">
    <source>
        <dbReference type="EMBL" id="QHT91110.1"/>
    </source>
</evidence>
<dbReference type="AlphaFoldDB" id="A0A6C0IEQ6"/>
<organism evidence="1">
    <name type="scientific">viral metagenome</name>
    <dbReference type="NCBI Taxonomy" id="1070528"/>
    <lineage>
        <taxon>unclassified sequences</taxon>
        <taxon>metagenomes</taxon>
        <taxon>organismal metagenomes</taxon>
    </lineage>
</organism>
<reference evidence="1" key="1">
    <citation type="journal article" date="2020" name="Nature">
        <title>Giant virus diversity and host interactions through global metagenomics.</title>
        <authorList>
            <person name="Schulz F."/>
            <person name="Roux S."/>
            <person name="Paez-Espino D."/>
            <person name="Jungbluth S."/>
            <person name="Walsh D.A."/>
            <person name="Denef V.J."/>
            <person name="McMahon K.D."/>
            <person name="Konstantinidis K.T."/>
            <person name="Eloe-Fadrosh E.A."/>
            <person name="Kyrpides N.C."/>
            <person name="Woyke T."/>
        </authorList>
    </citation>
    <scope>NUCLEOTIDE SEQUENCE</scope>
    <source>
        <strain evidence="1">GVMAG-M-3300023184-72</strain>
    </source>
</reference>
<protein>
    <submittedName>
        <fullName evidence="1">Uncharacterized protein</fullName>
    </submittedName>
</protein>
<dbReference type="EMBL" id="MN740162">
    <property type="protein sequence ID" value="QHT91110.1"/>
    <property type="molecule type" value="Genomic_DNA"/>
</dbReference>
<accession>A0A6C0IEQ6</accession>
<name>A0A6C0IEQ6_9ZZZZ</name>
<sequence length="136" mass="14847">MSAFGNGSNSNGQFWYGSTTNFPGFLYKKNLGVGGRRTTKMAPGGNITCNSSTYLYNKYKPGQNGVGASSIANRRAKNRLASVCYKSDGQCGAFYKYLGRYNNWTENPNGYFPYPPAQNAGQSVTTFISPAQNYPI</sequence>
<proteinExistence type="predicted"/>